<organism evidence="2 3">
    <name type="scientific">Flammeovirga aprica JL-4</name>
    <dbReference type="NCBI Taxonomy" id="694437"/>
    <lineage>
        <taxon>Bacteria</taxon>
        <taxon>Pseudomonadati</taxon>
        <taxon>Bacteroidota</taxon>
        <taxon>Cytophagia</taxon>
        <taxon>Cytophagales</taxon>
        <taxon>Flammeovirgaceae</taxon>
        <taxon>Flammeovirga</taxon>
    </lineage>
</organism>
<comment type="caution">
    <text evidence="2">The sequence shown here is derived from an EMBL/GenBank/DDBJ whole genome shotgun (WGS) entry which is preliminary data.</text>
</comment>
<keyword evidence="1" id="KW-0812">Transmembrane</keyword>
<dbReference type="AlphaFoldDB" id="A0A7X9RY21"/>
<sequence length="407" mass="46822">MRKLKLLILSFITLVFLGVNYQLHTQHFSKAGSKRDILLQLNFLENELKENHLGEQMQNLFPEGFVFVNALYGLSWCEISLAQPYDTLLQKKSIEEALFAYNAIQTPDAKVIFAPFLKPEYGVFHTGWSTYLLSKILAVDTTFQDHEKYSIELQKQCDKIAEAFEKSSIPFLESYPMQSWPADNFIAMAALANYDKTFTPRYKGIIEKWIKKVRNSLESELGMIPHQTHYETSQIIEGSRGSSMALILRVLPEIDSEFGKAQYQLFKEHFVETTFTFPSIREYPKGEFGLGDIDSGPVIFGVSFAGTIVGIGTFAVFEDIDLSTQQYQTVNAFGLTVKNEHEKMYLIGRLPMADAFIAWGRATALKYQKSNNINFLWNWKFHLCSFLILMLLWGVFFRKKLRKLISF</sequence>
<keyword evidence="1" id="KW-0472">Membrane</keyword>
<dbReference type="Proteomes" id="UP000576082">
    <property type="component" value="Unassembled WGS sequence"/>
</dbReference>
<evidence type="ECO:0000313" key="3">
    <source>
        <dbReference type="Proteomes" id="UP000576082"/>
    </source>
</evidence>
<keyword evidence="1" id="KW-1133">Transmembrane helix</keyword>
<name>A0A7X9RY21_9BACT</name>
<proteinExistence type="predicted"/>
<dbReference type="EMBL" id="JABANE010000076">
    <property type="protein sequence ID" value="NME70845.1"/>
    <property type="molecule type" value="Genomic_DNA"/>
</dbReference>
<reference evidence="2 3" key="1">
    <citation type="submission" date="2020-04" db="EMBL/GenBank/DDBJ databases">
        <title>Flammeovirga sp. SR4, a novel species isolated from seawater.</title>
        <authorList>
            <person name="Wang X."/>
        </authorList>
    </citation>
    <scope>NUCLEOTIDE SEQUENCE [LARGE SCALE GENOMIC DNA]</scope>
    <source>
        <strain evidence="2 3">ATCC 23126</strain>
    </source>
</reference>
<gene>
    <name evidence="2" type="ORF">HHU12_22920</name>
</gene>
<evidence type="ECO:0000256" key="1">
    <source>
        <dbReference type="SAM" id="Phobius"/>
    </source>
</evidence>
<protein>
    <submittedName>
        <fullName evidence="2">Uncharacterized protein</fullName>
    </submittedName>
</protein>
<accession>A0A7X9RY21</accession>
<feature type="transmembrane region" description="Helical" evidence="1">
    <location>
        <begin position="376"/>
        <end position="397"/>
    </location>
</feature>
<evidence type="ECO:0000313" key="2">
    <source>
        <dbReference type="EMBL" id="NME70845.1"/>
    </source>
</evidence>
<dbReference type="RefSeq" id="WP_169659074.1">
    <property type="nucleotide sequence ID" value="NZ_JABANE010000076.1"/>
</dbReference>
<keyword evidence="3" id="KW-1185">Reference proteome</keyword>